<proteinExistence type="predicted"/>
<evidence type="ECO:0000256" key="1">
    <source>
        <dbReference type="SAM" id="Phobius"/>
    </source>
</evidence>
<comment type="caution">
    <text evidence="2">The sequence shown here is derived from an EMBL/GenBank/DDBJ whole genome shotgun (WGS) entry which is preliminary data.</text>
</comment>
<evidence type="ECO:0000313" key="2">
    <source>
        <dbReference type="EMBL" id="GAG25783.1"/>
    </source>
</evidence>
<dbReference type="AlphaFoldDB" id="X0WMN0"/>
<feature type="non-terminal residue" evidence="2">
    <location>
        <position position="1"/>
    </location>
</feature>
<feature type="transmembrane region" description="Helical" evidence="1">
    <location>
        <begin position="154"/>
        <end position="172"/>
    </location>
</feature>
<gene>
    <name evidence="2" type="ORF">S01H1_51773</name>
</gene>
<sequence>YAGAWSDAPYLFSDSAGYMRVARDLQDLRLDKLHERTPGYALLLLPTGSATHPTRLLFYAQLVIHYVAVLLLVGVLCRLGVRTAFVIPVVIVSMLPPAVEPSSWVLTEALTEFFLASGVAALLAGLVSTRSRWFWLSGVALAFCSLTRPTFQLLGFLLAVVMLLLLVCCPTLRRVRKRFLLAIVALLVTNVMIVGGFVLHNYVRFQYPGITAALGFHLGTRTLRVLERLPDEHALARDVLIAHRDRALVKPHSGHSALGF</sequence>
<evidence type="ECO:0008006" key="3">
    <source>
        <dbReference type="Google" id="ProtNLM"/>
    </source>
</evidence>
<protein>
    <recommendedName>
        <fullName evidence="3">Glycosyltransferase RgtA/B/C/D-like domain-containing protein</fullName>
    </recommendedName>
</protein>
<organism evidence="2">
    <name type="scientific">marine sediment metagenome</name>
    <dbReference type="NCBI Taxonomy" id="412755"/>
    <lineage>
        <taxon>unclassified sequences</taxon>
        <taxon>metagenomes</taxon>
        <taxon>ecological metagenomes</taxon>
    </lineage>
</organism>
<feature type="transmembrane region" description="Helical" evidence="1">
    <location>
        <begin position="105"/>
        <end position="126"/>
    </location>
</feature>
<keyword evidence="1" id="KW-0472">Membrane</keyword>
<feature type="transmembrane region" description="Helical" evidence="1">
    <location>
        <begin position="56"/>
        <end position="76"/>
    </location>
</feature>
<feature type="transmembrane region" description="Helical" evidence="1">
    <location>
        <begin position="83"/>
        <end position="99"/>
    </location>
</feature>
<reference evidence="2" key="1">
    <citation type="journal article" date="2014" name="Front. Microbiol.">
        <title>High frequency of phylogenetically diverse reductive dehalogenase-homologous genes in deep subseafloor sedimentary metagenomes.</title>
        <authorList>
            <person name="Kawai M."/>
            <person name="Futagami T."/>
            <person name="Toyoda A."/>
            <person name="Takaki Y."/>
            <person name="Nishi S."/>
            <person name="Hori S."/>
            <person name="Arai W."/>
            <person name="Tsubouchi T."/>
            <person name="Morono Y."/>
            <person name="Uchiyama I."/>
            <person name="Ito T."/>
            <person name="Fujiyama A."/>
            <person name="Inagaki F."/>
            <person name="Takami H."/>
        </authorList>
    </citation>
    <scope>NUCLEOTIDE SEQUENCE</scope>
    <source>
        <strain evidence="2">Expedition CK06-06</strain>
    </source>
</reference>
<feature type="transmembrane region" description="Helical" evidence="1">
    <location>
        <begin position="179"/>
        <end position="199"/>
    </location>
</feature>
<dbReference type="EMBL" id="BARS01033431">
    <property type="protein sequence ID" value="GAG25783.1"/>
    <property type="molecule type" value="Genomic_DNA"/>
</dbReference>
<keyword evidence="1" id="KW-1133">Transmembrane helix</keyword>
<keyword evidence="1" id="KW-0812">Transmembrane</keyword>
<name>X0WMN0_9ZZZZ</name>
<feature type="non-terminal residue" evidence="2">
    <location>
        <position position="260"/>
    </location>
</feature>
<accession>X0WMN0</accession>